<organism evidence="5 6">
    <name type="scientific">Blastopirellula marina</name>
    <dbReference type="NCBI Taxonomy" id="124"/>
    <lineage>
        <taxon>Bacteria</taxon>
        <taxon>Pseudomonadati</taxon>
        <taxon>Planctomycetota</taxon>
        <taxon>Planctomycetia</taxon>
        <taxon>Pirellulales</taxon>
        <taxon>Pirellulaceae</taxon>
        <taxon>Blastopirellula</taxon>
    </lineage>
</organism>
<evidence type="ECO:0008006" key="7">
    <source>
        <dbReference type="Google" id="ProtNLM"/>
    </source>
</evidence>
<dbReference type="InterPro" id="IPR022655">
    <property type="entry name" value="DUF1553"/>
</dbReference>
<evidence type="ECO:0000259" key="3">
    <source>
        <dbReference type="Pfam" id="PF07587"/>
    </source>
</evidence>
<dbReference type="Pfam" id="PF07583">
    <property type="entry name" value="PSCyt2"/>
    <property type="match status" value="1"/>
</dbReference>
<reference evidence="5 6" key="1">
    <citation type="submission" date="2018-02" db="EMBL/GenBank/DDBJ databases">
        <title>Comparative genomes isolates from brazilian mangrove.</title>
        <authorList>
            <person name="Araujo J.E."/>
            <person name="Taketani R.G."/>
            <person name="Silva M.C.P."/>
            <person name="Loureco M.V."/>
            <person name="Andreote F.D."/>
        </authorList>
    </citation>
    <scope>NUCLEOTIDE SEQUENCE [LARGE SCALE GENOMIC DNA]</scope>
    <source>
        <strain evidence="5 6">HEX-2 MGV</strain>
    </source>
</reference>
<feature type="signal peptide" evidence="1">
    <location>
        <begin position="1"/>
        <end position="22"/>
    </location>
</feature>
<dbReference type="AlphaFoldDB" id="A0A2S8FFA4"/>
<dbReference type="Proteomes" id="UP000240009">
    <property type="component" value="Unassembled WGS sequence"/>
</dbReference>
<dbReference type="Pfam" id="PF07587">
    <property type="entry name" value="PSD1"/>
    <property type="match status" value="1"/>
</dbReference>
<sequence>MRLPFLFAIATFAALFPLGSLAADDSSDTESQQFFEKKIRPVLISECYSCHSAEADEMEGGLALDTRTGIRRGGERGAAVVPRNLEKSLLIKAIRHATDDLQMPPDKKLSPEVIADFEKWISLGAVDPREGEAIVAHRYEVDIEAGRKHWAFQVPQAPEIPDVQQSDWPITNIDRFVLAKLQAQGISPVDQADKRTLLRRLSFDLIGLPPTEMEVEAFVTDDSADAYEAAVDRLLASPHFGEKWARHWLDVARYAESTGSTVNFFYPQAWRYRDYVIDAFNHDKPYDQFVKEQLAGDLMRSENSKQQAERMIATGFLALGTKTLNERSGLKYELDVADEQIDVTTQAFLGITVACARCHDHKFDPIPQADYYAMAGIFRSTETCYGTIRFINAQRPSELLTLPADAEVDVAISALSDSERDRIESQMDRVQEQIRNLREPVQRFLTSGQVSLLQAQLDAYESNGDPKSLAMGVHDKRSGPQFGNRRSFGFGQGANRYTYDSTRLIANSPVYIRGEHDSPEKELVPRGTLQVLTSTPLEIPRSHSGRLELAEWIATPNNPLTARVMVNRVWLQLFGRGLVPTADDFGLAGQVPSHPELLDHLAIGFMDDGWSVKRLIRRIVTSQVYQLSSTAEDQALAIDPDNVLLWRMSLRRLDAESLRDAMLAVSGRLDEKRPIGSAVARQSEGPVNRFGGASITRSIDDPDNVHRSIYLPVIRDSLPESLALFDAADPSLITAHRQQTTVPAQGLYLLNNEFVLRASDEAARQLLTLSGQDKRIDAAFVRFFGRKATATEHDQANRFLTSYPTETPLRFRPGRPNNEHARWSAFCQALFASAEFQYRR</sequence>
<evidence type="ECO:0000313" key="5">
    <source>
        <dbReference type="EMBL" id="PQO30760.1"/>
    </source>
</evidence>
<feature type="chain" id="PRO_5015622499" description="Cytochrome c domain-containing protein" evidence="1">
    <location>
        <begin position="23"/>
        <end position="840"/>
    </location>
</feature>
<feature type="domain" description="DUF1553" evidence="3">
    <location>
        <begin position="545"/>
        <end position="800"/>
    </location>
</feature>
<dbReference type="PANTHER" id="PTHR35889:SF3">
    <property type="entry name" value="F-BOX DOMAIN-CONTAINING PROTEIN"/>
    <property type="match status" value="1"/>
</dbReference>
<comment type="caution">
    <text evidence="5">The sequence shown here is derived from an EMBL/GenBank/DDBJ whole genome shotgun (WGS) entry which is preliminary data.</text>
</comment>
<name>A0A2S8FFA4_9BACT</name>
<dbReference type="OrthoDB" id="127107at2"/>
<evidence type="ECO:0000313" key="6">
    <source>
        <dbReference type="Proteomes" id="UP000240009"/>
    </source>
</evidence>
<dbReference type="RefSeq" id="WP_105354832.1">
    <property type="nucleotide sequence ID" value="NZ_PUIA01000038.1"/>
</dbReference>
<dbReference type="PANTHER" id="PTHR35889">
    <property type="entry name" value="CYCLOINULO-OLIGOSACCHARIDE FRUCTANOTRANSFERASE-RELATED"/>
    <property type="match status" value="1"/>
</dbReference>
<gene>
    <name evidence="5" type="ORF">C5Y96_14980</name>
</gene>
<evidence type="ECO:0000256" key="1">
    <source>
        <dbReference type="SAM" id="SignalP"/>
    </source>
</evidence>
<protein>
    <recommendedName>
        <fullName evidence="7">Cytochrome c domain-containing protein</fullName>
    </recommendedName>
</protein>
<keyword evidence="1" id="KW-0732">Signal</keyword>
<evidence type="ECO:0000259" key="2">
    <source>
        <dbReference type="Pfam" id="PF07583"/>
    </source>
</evidence>
<evidence type="ECO:0000259" key="4">
    <source>
        <dbReference type="Pfam" id="PF07635"/>
    </source>
</evidence>
<accession>A0A2S8FFA4</accession>
<dbReference type="Pfam" id="PF07635">
    <property type="entry name" value="PSCyt1"/>
    <property type="match status" value="1"/>
</dbReference>
<dbReference type="InterPro" id="IPR011429">
    <property type="entry name" value="Cyt_c_Planctomycete-type"/>
</dbReference>
<feature type="domain" description="DUF1549" evidence="2">
    <location>
        <begin position="172"/>
        <end position="382"/>
    </location>
</feature>
<proteinExistence type="predicted"/>
<feature type="domain" description="Cytochrome C Planctomycete-type" evidence="4">
    <location>
        <begin position="47"/>
        <end position="106"/>
    </location>
</feature>
<dbReference type="InterPro" id="IPR011444">
    <property type="entry name" value="DUF1549"/>
</dbReference>
<dbReference type="EMBL" id="PUIA01000038">
    <property type="protein sequence ID" value="PQO30760.1"/>
    <property type="molecule type" value="Genomic_DNA"/>
</dbReference>